<dbReference type="EMBL" id="LACB01000127">
    <property type="protein sequence ID" value="KAJ9488168.1"/>
    <property type="molecule type" value="Genomic_DNA"/>
</dbReference>
<evidence type="ECO:0000313" key="1">
    <source>
        <dbReference type="EMBL" id="KAJ9488168.1"/>
    </source>
</evidence>
<gene>
    <name evidence="1" type="ORF">VN97_g5131</name>
</gene>
<dbReference type="AlphaFoldDB" id="A0AAI9TJ99"/>
<comment type="caution">
    <text evidence="1">The sequence shown here is derived from an EMBL/GenBank/DDBJ whole genome shotgun (WGS) entry which is preliminary data.</text>
</comment>
<reference evidence="1" key="1">
    <citation type="submission" date="2015-06" db="EMBL/GenBank/DDBJ databases">
        <authorList>
            <person name="Nguyen H."/>
        </authorList>
    </citation>
    <scope>NUCLEOTIDE SEQUENCE</scope>
    <source>
        <strain evidence="1">DAOM 180753</strain>
    </source>
</reference>
<dbReference type="Proteomes" id="UP001227192">
    <property type="component" value="Unassembled WGS sequence"/>
</dbReference>
<evidence type="ECO:0000313" key="2">
    <source>
        <dbReference type="Proteomes" id="UP001227192"/>
    </source>
</evidence>
<reference evidence="1" key="2">
    <citation type="journal article" date="2016" name="Fungal Biol.">
        <title>Ochratoxin A production by Penicillium thymicola.</title>
        <authorList>
            <person name="Nguyen H.D.T."/>
            <person name="McMullin D.R."/>
            <person name="Ponomareva E."/>
            <person name="Riley R."/>
            <person name="Pomraning K.R."/>
            <person name="Baker S.E."/>
            <person name="Seifert K.A."/>
        </authorList>
    </citation>
    <scope>NUCLEOTIDE SEQUENCE</scope>
    <source>
        <strain evidence="1">DAOM 180753</strain>
    </source>
</reference>
<keyword evidence="2" id="KW-1185">Reference proteome</keyword>
<organism evidence="1 2">
    <name type="scientific">Penicillium thymicola</name>
    <dbReference type="NCBI Taxonomy" id="293382"/>
    <lineage>
        <taxon>Eukaryota</taxon>
        <taxon>Fungi</taxon>
        <taxon>Dikarya</taxon>
        <taxon>Ascomycota</taxon>
        <taxon>Pezizomycotina</taxon>
        <taxon>Eurotiomycetes</taxon>
        <taxon>Eurotiomycetidae</taxon>
        <taxon>Eurotiales</taxon>
        <taxon>Aspergillaceae</taxon>
        <taxon>Penicillium</taxon>
    </lineage>
</organism>
<sequence length="112" mass="12959">MKDALLNDGLITFGSYPSKIEWRWVNLYEFYIQQVNIAIKVRPVSQCQAAWLAPIASLLLQTPGHRVVKLHQKYYSLPEKREITRPRGPRLPRHSEVVEMESEVAILTNSND</sequence>
<name>A0AAI9TJ99_PENTH</name>
<accession>A0AAI9TJ99</accession>
<proteinExistence type="predicted"/>
<protein>
    <submittedName>
        <fullName evidence="1">Uncharacterized protein</fullName>
    </submittedName>
</protein>